<evidence type="ECO:0000259" key="4">
    <source>
        <dbReference type="PROSITE" id="PS50048"/>
    </source>
</evidence>
<evidence type="ECO:0000313" key="5">
    <source>
        <dbReference type="EMBL" id="KAK0385802.1"/>
    </source>
</evidence>
<dbReference type="PANTHER" id="PTHR31001">
    <property type="entry name" value="UNCHARACTERIZED TRANSCRIPTIONAL REGULATORY PROTEIN"/>
    <property type="match status" value="1"/>
</dbReference>
<feature type="domain" description="Zn(2)-C6 fungal-type" evidence="4">
    <location>
        <begin position="12"/>
        <end position="41"/>
    </location>
</feature>
<dbReference type="SUPFAM" id="SSF57701">
    <property type="entry name" value="Zn2/Cys6 DNA-binding domain"/>
    <property type="match status" value="1"/>
</dbReference>
<evidence type="ECO:0000256" key="1">
    <source>
        <dbReference type="ARBA" id="ARBA00004123"/>
    </source>
</evidence>
<proteinExistence type="predicted"/>
<comment type="subcellular location">
    <subcellularLocation>
        <location evidence="1">Nucleus</location>
    </subcellularLocation>
</comment>
<dbReference type="GO" id="GO:0000981">
    <property type="term" value="F:DNA-binding transcription factor activity, RNA polymerase II-specific"/>
    <property type="evidence" value="ECO:0007669"/>
    <property type="project" value="InterPro"/>
</dbReference>
<dbReference type="GO" id="GO:0005634">
    <property type="term" value="C:nucleus"/>
    <property type="evidence" value="ECO:0007669"/>
    <property type="project" value="UniProtKB-SubCell"/>
</dbReference>
<gene>
    <name evidence="5" type="ORF">NLU13_6979</name>
</gene>
<keyword evidence="6" id="KW-1185">Reference proteome</keyword>
<organism evidence="5 6">
    <name type="scientific">Sarocladium strictum</name>
    <name type="common">Black bundle disease fungus</name>
    <name type="synonym">Acremonium strictum</name>
    <dbReference type="NCBI Taxonomy" id="5046"/>
    <lineage>
        <taxon>Eukaryota</taxon>
        <taxon>Fungi</taxon>
        <taxon>Dikarya</taxon>
        <taxon>Ascomycota</taxon>
        <taxon>Pezizomycotina</taxon>
        <taxon>Sordariomycetes</taxon>
        <taxon>Hypocreomycetidae</taxon>
        <taxon>Hypocreales</taxon>
        <taxon>Sarocladiaceae</taxon>
        <taxon>Sarocladium</taxon>
    </lineage>
</organism>
<feature type="region of interest" description="Disordered" evidence="3">
    <location>
        <begin position="34"/>
        <end position="76"/>
    </location>
</feature>
<dbReference type="Pfam" id="PF00172">
    <property type="entry name" value="Zn_clus"/>
    <property type="match status" value="1"/>
</dbReference>
<dbReference type="InterPro" id="IPR050613">
    <property type="entry name" value="Sec_Metabolite_Reg"/>
</dbReference>
<dbReference type="EMBL" id="JAPDFR010000006">
    <property type="protein sequence ID" value="KAK0385802.1"/>
    <property type="molecule type" value="Genomic_DNA"/>
</dbReference>
<dbReference type="CDD" id="cd00067">
    <property type="entry name" value="GAL4"/>
    <property type="match status" value="1"/>
</dbReference>
<feature type="region of interest" description="Disordered" evidence="3">
    <location>
        <begin position="684"/>
        <end position="704"/>
    </location>
</feature>
<dbReference type="CDD" id="cd12148">
    <property type="entry name" value="fungal_TF_MHR"/>
    <property type="match status" value="1"/>
</dbReference>
<dbReference type="PROSITE" id="PS00463">
    <property type="entry name" value="ZN2_CY6_FUNGAL_1"/>
    <property type="match status" value="1"/>
</dbReference>
<comment type="caution">
    <text evidence="5">The sequence shown here is derived from an EMBL/GenBank/DDBJ whole genome shotgun (WGS) entry which is preliminary data.</text>
</comment>
<dbReference type="SMART" id="SM00066">
    <property type="entry name" value="GAL4"/>
    <property type="match status" value="1"/>
</dbReference>
<protein>
    <recommendedName>
        <fullName evidence="4">Zn(2)-C6 fungal-type domain-containing protein</fullName>
    </recommendedName>
</protein>
<dbReference type="PROSITE" id="PS50048">
    <property type="entry name" value="ZN2_CY6_FUNGAL_2"/>
    <property type="match status" value="1"/>
</dbReference>
<feature type="compositionally biased region" description="Polar residues" evidence="3">
    <location>
        <begin position="100"/>
        <end position="114"/>
    </location>
</feature>
<feature type="compositionally biased region" description="Polar residues" evidence="3">
    <location>
        <begin position="684"/>
        <end position="697"/>
    </location>
</feature>
<evidence type="ECO:0000313" key="6">
    <source>
        <dbReference type="Proteomes" id="UP001175261"/>
    </source>
</evidence>
<feature type="region of interest" description="Disordered" evidence="3">
    <location>
        <begin position="91"/>
        <end position="159"/>
    </location>
</feature>
<name>A0AA39L6D6_SARSR</name>
<dbReference type="AlphaFoldDB" id="A0AA39L6D6"/>
<dbReference type="PANTHER" id="PTHR31001:SF76">
    <property type="entry name" value="ZN(2)-C6 FUNGAL-TYPE DOMAIN-CONTAINING PROTEIN"/>
    <property type="match status" value="1"/>
</dbReference>
<evidence type="ECO:0000256" key="3">
    <source>
        <dbReference type="SAM" id="MobiDB-lite"/>
    </source>
</evidence>
<accession>A0AA39L6D6</accession>
<evidence type="ECO:0000256" key="2">
    <source>
        <dbReference type="ARBA" id="ARBA00023242"/>
    </source>
</evidence>
<keyword evidence="2" id="KW-0539">Nucleus</keyword>
<dbReference type="Proteomes" id="UP001175261">
    <property type="component" value="Unassembled WGS sequence"/>
</dbReference>
<reference evidence="5" key="1">
    <citation type="submission" date="2022-10" db="EMBL/GenBank/DDBJ databases">
        <title>Determination and structural analysis of whole genome sequence of Sarocladium strictum F4-1.</title>
        <authorList>
            <person name="Hu L."/>
            <person name="Jiang Y."/>
        </authorList>
    </citation>
    <scope>NUCLEOTIDE SEQUENCE</scope>
    <source>
        <strain evidence="5">F4-1</strain>
    </source>
</reference>
<dbReference type="GO" id="GO:0008270">
    <property type="term" value="F:zinc ion binding"/>
    <property type="evidence" value="ECO:0007669"/>
    <property type="project" value="InterPro"/>
</dbReference>
<dbReference type="Gene3D" id="4.10.240.10">
    <property type="entry name" value="Zn(2)-C6 fungal-type DNA-binding domain"/>
    <property type="match status" value="1"/>
</dbReference>
<dbReference type="InterPro" id="IPR036864">
    <property type="entry name" value="Zn2-C6_fun-type_DNA-bd_sf"/>
</dbReference>
<sequence length="751" mass="83584">MSGAHTHRSRLACASCTRRKVKCSKDTPCTNCVRRGEQDSCGPPGADPYASPSPSAVRRETSSRPQSAATVLIDRSTDAELGALRRRVAELEEEQHRRNSTPPSSRFASNQLQQHPPAASPAPSSTSPANNLNPVDERHDDVTGSPSAATDRPEHNERAVMKDAASILEFLAWGRRKDPSYHTVVTPEVTTAVASGDVRDADNNEEDDLSNPFGDSTHLAVLQLLLPSPRMVWQLIEYHERCLLWYHGSYHAAAFNAQAKAFFSQHSGLIESSGVDLQWVALLFAILCASLACAPPGQVQAWNFLEAERDTLARRWYKATITCLNRAEYTANLSVFACQAIATSTISSHVLGFSNSQSIQLAAAVRIAQSLGLHRLGPDTAGSPLEKEIGRRVWCQLCSQDWFGIPFSESYLINPLYSTSEPPLNANDDLLELPEHVPTITSYCRFLRNVAAIMPRLQDGLMSCNTPFTRYEQVLAWDARLRALVTTERPKYLGHIPIESDWPSWIPWGRRALAISSSHKIIMIHRSFLSDSFTNPAFAFTRRTCLSASKTIIKEYKQVIEEDGPVLWIHQAFAVAASIILLLDILHRDPTDEDCLEHRQLVKDVLDILMLYQYSMISKRGIKLLSALLKEVDQRANVDESSRIRPHKRRRVTSDTANKFSVPNFIRSFCDGRPAESTQLTNASIRRNQRQQSTLNTHVPDAGEHMIDPQVLEASDLTHSDFNFSFPAFGLDGANGFENLLYLANYNTGAA</sequence>
<dbReference type="InterPro" id="IPR001138">
    <property type="entry name" value="Zn2Cys6_DnaBD"/>
</dbReference>